<dbReference type="InterPro" id="IPR000719">
    <property type="entry name" value="Prot_kinase_dom"/>
</dbReference>
<evidence type="ECO:0000313" key="10">
    <source>
        <dbReference type="Proteomes" id="UP000816034"/>
    </source>
</evidence>
<dbReference type="Pfam" id="PF00069">
    <property type="entry name" value="Pkinase"/>
    <property type="match status" value="1"/>
</dbReference>
<dbReference type="InterPro" id="IPR008271">
    <property type="entry name" value="Ser/Thr_kinase_AS"/>
</dbReference>
<dbReference type="AlphaFoldDB" id="A0AA88KKJ5"/>
<keyword evidence="3 6" id="KW-0547">Nucleotide-binding</keyword>
<gene>
    <name evidence="9" type="ORF">C9374_004410</name>
</gene>
<dbReference type="InterPro" id="IPR011009">
    <property type="entry name" value="Kinase-like_dom_sf"/>
</dbReference>
<feature type="domain" description="Protein kinase" evidence="8">
    <location>
        <begin position="151"/>
        <end position="481"/>
    </location>
</feature>
<dbReference type="PROSITE" id="PS50011">
    <property type="entry name" value="PROTEIN_KINASE_DOM"/>
    <property type="match status" value="1"/>
</dbReference>
<evidence type="ECO:0000313" key="9">
    <source>
        <dbReference type="EMBL" id="KAG2383073.1"/>
    </source>
</evidence>
<feature type="binding site" evidence="6">
    <location>
        <position position="182"/>
    </location>
    <ligand>
        <name>ATP</name>
        <dbReference type="ChEBI" id="CHEBI:30616"/>
    </ligand>
</feature>
<evidence type="ECO:0000256" key="5">
    <source>
        <dbReference type="ARBA" id="ARBA00022840"/>
    </source>
</evidence>
<comment type="caution">
    <text evidence="9">The sequence shown here is derived from an EMBL/GenBank/DDBJ whole genome shotgun (WGS) entry which is preliminary data.</text>
</comment>
<dbReference type="Gene3D" id="1.10.510.10">
    <property type="entry name" value="Transferase(Phosphotransferase) domain 1"/>
    <property type="match status" value="1"/>
</dbReference>
<dbReference type="EMBL" id="PYSW02000021">
    <property type="protein sequence ID" value="KAG2383073.1"/>
    <property type="molecule type" value="Genomic_DNA"/>
</dbReference>
<keyword evidence="1" id="KW-0723">Serine/threonine-protein kinase</keyword>
<feature type="compositionally biased region" description="Low complexity" evidence="7">
    <location>
        <begin position="36"/>
        <end position="49"/>
    </location>
</feature>
<dbReference type="PROSITE" id="PS00107">
    <property type="entry name" value="PROTEIN_KINASE_ATP"/>
    <property type="match status" value="1"/>
</dbReference>
<reference evidence="9 10" key="1">
    <citation type="journal article" date="2018" name="BMC Genomics">
        <title>The genome of Naegleria lovaniensis, the basis for a comparative approach to unravel pathogenicity factors of the human pathogenic amoeba N. fowleri.</title>
        <authorList>
            <person name="Liechti N."/>
            <person name="Schurch N."/>
            <person name="Bruggmann R."/>
            <person name="Wittwer M."/>
        </authorList>
    </citation>
    <scope>NUCLEOTIDE SEQUENCE [LARGE SCALE GENOMIC DNA]</scope>
    <source>
        <strain evidence="9 10">ATCC 30569</strain>
    </source>
</reference>
<dbReference type="PROSITE" id="PS00108">
    <property type="entry name" value="PROTEIN_KINASE_ST"/>
    <property type="match status" value="1"/>
</dbReference>
<keyword evidence="2" id="KW-0808">Transferase</keyword>
<dbReference type="FunFam" id="1.10.510.10:FF:000624">
    <property type="entry name" value="Mitogen-activated protein kinase"/>
    <property type="match status" value="1"/>
</dbReference>
<evidence type="ECO:0000256" key="4">
    <source>
        <dbReference type="ARBA" id="ARBA00022777"/>
    </source>
</evidence>
<dbReference type="InterPro" id="IPR017441">
    <property type="entry name" value="Protein_kinase_ATP_BS"/>
</dbReference>
<dbReference type="GO" id="GO:0005524">
    <property type="term" value="F:ATP binding"/>
    <property type="evidence" value="ECO:0007669"/>
    <property type="project" value="UniProtKB-UniRule"/>
</dbReference>
<organism evidence="9 10">
    <name type="scientific">Naegleria lovaniensis</name>
    <name type="common">Amoeba</name>
    <dbReference type="NCBI Taxonomy" id="51637"/>
    <lineage>
        <taxon>Eukaryota</taxon>
        <taxon>Discoba</taxon>
        <taxon>Heterolobosea</taxon>
        <taxon>Tetramitia</taxon>
        <taxon>Eutetramitia</taxon>
        <taxon>Vahlkampfiidae</taxon>
        <taxon>Naegleria</taxon>
    </lineage>
</organism>
<dbReference type="PANTHER" id="PTHR24055">
    <property type="entry name" value="MITOGEN-ACTIVATED PROTEIN KINASE"/>
    <property type="match status" value="1"/>
</dbReference>
<accession>A0AA88KKJ5</accession>
<feature type="region of interest" description="Disordered" evidence="7">
    <location>
        <begin position="30"/>
        <end position="53"/>
    </location>
</feature>
<keyword evidence="5 6" id="KW-0067">ATP-binding</keyword>
<dbReference type="InterPro" id="IPR050117">
    <property type="entry name" value="MAPK"/>
</dbReference>
<keyword evidence="10" id="KW-1185">Reference proteome</keyword>
<proteinExistence type="predicted"/>
<dbReference type="SMART" id="SM00220">
    <property type="entry name" value="S_TKc"/>
    <property type="match status" value="1"/>
</dbReference>
<evidence type="ECO:0000256" key="2">
    <source>
        <dbReference type="ARBA" id="ARBA00022679"/>
    </source>
</evidence>
<evidence type="ECO:0000256" key="6">
    <source>
        <dbReference type="PROSITE-ProRule" id="PRU10141"/>
    </source>
</evidence>
<keyword evidence="4" id="KW-0418">Kinase</keyword>
<dbReference type="GO" id="GO:0004674">
    <property type="term" value="F:protein serine/threonine kinase activity"/>
    <property type="evidence" value="ECO:0007669"/>
    <property type="project" value="UniProtKB-KW"/>
</dbReference>
<evidence type="ECO:0000256" key="1">
    <source>
        <dbReference type="ARBA" id="ARBA00022527"/>
    </source>
</evidence>
<dbReference type="Gene3D" id="3.30.200.20">
    <property type="entry name" value="Phosphorylase Kinase, domain 1"/>
    <property type="match status" value="2"/>
</dbReference>
<evidence type="ECO:0000256" key="7">
    <source>
        <dbReference type="SAM" id="MobiDB-lite"/>
    </source>
</evidence>
<name>A0AA88KKJ5_NAELO</name>
<dbReference type="Proteomes" id="UP000816034">
    <property type="component" value="Unassembled WGS sequence"/>
</dbReference>
<dbReference type="RefSeq" id="XP_044548752.1">
    <property type="nucleotide sequence ID" value="XM_044694047.1"/>
</dbReference>
<dbReference type="GeneID" id="68096865"/>
<protein>
    <recommendedName>
        <fullName evidence="8">Protein kinase domain-containing protein</fullName>
    </recommendedName>
</protein>
<dbReference type="SUPFAM" id="SSF56112">
    <property type="entry name" value="Protein kinase-like (PK-like)"/>
    <property type="match status" value="1"/>
</dbReference>
<evidence type="ECO:0000256" key="3">
    <source>
        <dbReference type="ARBA" id="ARBA00022741"/>
    </source>
</evidence>
<evidence type="ECO:0000259" key="8">
    <source>
        <dbReference type="PROSITE" id="PS50011"/>
    </source>
</evidence>
<sequence>MNLNQDEKQEEGLMQSDGIHHLTTRSEDHHDGILNSFSMDQSSSGSIQSCTNHHRHATASDDLHLSLNRKSSTPTKHKSLTIQIDSPIDTAAVVQQQSRQQSASVDLFTSTTTPQSKKMFYCKYLKYKGSYDTTVLLPERYTPDLKHSMEGELVKALGIGSFGIVFKAFDNHNGGREVAIKKIGDVFSKRHRKHLLREIKIMKLLNGHPNIVKLVDMYITGNQNSPHLEIMGSVSPSVFGGEGFYSPSQIEEVPFEVEDLYIVLEFMKDGNLANFMSNSRILQETISPTITRNIMCQILCGLNYMHNFNIIHRDLKPENLLMDGDRVVLADFGLSKKQQTEKGSSYVCFRYYRPPEVVMQYHQQTTAIDVFSVGCIFFELLCLEHGLFKQKELFRVNGVLDHLHKFCEVLGYPSLKDLKGTEKSVHYFQSKLDPNKYNQQPILHEICSNFHPLQADLLKGMLRWNPESRLTIQQALQHEYFANCIYLQNDTLLEAKQIDENSLEVNDDDETLFSIFKHVFYDEILSFKESLSQ</sequence>